<dbReference type="EMBL" id="SNRW01000687">
    <property type="protein sequence ID" value="KAA6399768.1"/>
    <property type="molecule type" value="Genomic_DNA"/>
</dbReference>
<feature type="compositionally biased region" description="Basic and acidic residues" evidence="1">
    <location>
        <begin position="155"/>
        <end position="165"/>
    </location>
</feature>
<dbReference type="Proteomes" id="UP000324800">
    <property type="component" value="Unassembled WGS sequence"/>
</dbReference>
<reference evidence="2 3" key="1">
    <citation type="submission" date="2019-03" db="EMBL/GenBank/DDBJ databases">
        <title>Single cell metagenomics reveals metabolic interactions within the superorganism composed of flagellate Streblomastix strix and complex community of Bacteroidetes bacteria on its surface.</title>
        <authorList>
            <person name="Treitli S.C."/>
            <person name="Kolisko M."/>
            <person name="Husnik F."/>
            <person name="Keeling P."/>
            <person name="Hampl V."/>
        </authorList>
    </citation>
    <scope>NUCLEOTIDE SEQUENCE [LARGE SCALE GENOMIC DNA]</scope>
    <source>
        <strain evidence="2">ST1C</strain>
    </source>
</reference>
<evidence type="ECO:0000256" key="1">
    <source>
        <dbReference type="SAM" id="MobiDB-lite"/>
    </source>
</evidence>
<feature type="compositionally biased region" description="Basic and acidic residues" evidence="1">
    <location>
        <begin position="1"/>
        <end position="11"/>
    </location>
</feature>
<gene>
    <name evidence="2" type="ORF">EZS28_004717</name>
</gene>
<organism evidence="2 3">
    <name type="scientific">Streblomastix strix</name>
    <dbReference type="NCBI Taxonomy" id="222440"/>
    <lineage>
        <taxon>Eukaryota</taxon>
        <taxon>Metamonada</taxon>
        <taxon>Preaxostyla</taxon>
        <taxon>Oxymonadida</taxon>
        <taxon>Streblomastigidae</taxon>
        <taxon>Streblomastix</taxon>
    </lineage>
</organism>
<dbReference type="AlphaFoldDB" id="A0A5J4WXG6"/>
<accession>A0A5J4WXG6</accession>
<feature type="region of interest" description="Disordered" evidence="1">
    <location>
        <begin position="1"/>
        <end position="26"/>
    </location>
</feature>
<feature type="region of interest" description="Disordered" evidence="1">
    <location>
        <begin position="85"/>
        <end position="120"/>
    </location>
</feature>
<comment type="caution">
    <text evidence="2">The sequence shown here is derived from an EMBL/GenBank/DDBJ whole genome shotgun (WGS) entry which is preliminary data.</text>
</comment>
<sequence>MLREMEKRREQNNTSKIAESDQFYGQRGVSITTGLVDKGGVGLGNNKSNQLAGSPTVEQNICNQETGRRIEENNGLPTTEYTIESSTFHDERSKQGTRNMEEERLGVSNGHQSSFQSCGGDWRTGEVSSVHAQGNTLYAGWNALWDLNSTEDFCKDNTNNDRQSEEQEPSPDSELCRRHSVPDAGPTLTREGDRMDSVGIQKIWMGDQREQKQSEAGIAICVPGMDVQLSNNGDLANQREKEGIEGINSKIDNINNGVKALKDKKRGKFGWQAPIFHSVIQTRRTTSLANKQVDEQSCENAGMDERNDSNQEMLDRVVLVEEPGGEQQTKDDRQEIELDNNINRRVNSRLGSECDQEQHAYQENIRTMGIGDGELKHEGDISNIESNLSTKRLYQPIGIQLNNDRNRQYNSVFLNSKSKSKISFEESDRFDFINRRGKWMDINNKTQRWEIQERSGRVVKVVDGEGL</sequence>
<protein>
    <submittedName>
        <fullName evidence="2">Uncharacterized protein</fullName>
    </submittedName>
</protein>
<feature type="region of interest" description="Disordered" evidence="1">
    <location>
        <begin position="155"/>
        <end position="196"/>
    </location>
</feature>
<feature type="non-terminal residue" evidence="2">
    <location>
        <position position="467"/>
    </location>
</feature>
<feature type="compositionally biased region" description="Basic and acidic residues" evidence="1">
    <location>
        <begin position="87"/>
        <end position="105"/>
    </location>
</feature>
<name>A0A5J4WXG6_9EUKA</name>
<evidence type="ECO:0000313" key="3">
    <source>
        <dbReference type="Proteomes" id="UP000324800"/>
    </source>
</evidence>
<evidence type="ECO:0000313" key="2">
    <source>
        <dbReference type="EMBL" id="KAA6399768.1"/>
    </source>
</evidence>
<proteinExistence type="predicted"/>